<evidence type="ECO:0000313" key="1">
    <source>
        <dbReference type="EMBL" id="PIB74408.1"/>
    </source>
</evidence>
<comment type="caution">
    <text evidence="1">The sequence shown here is derived from an EMBL/GenBank/DDBJ whole genome shotgun (WGS) entry which is preliminary data.</text>
</comment>
<evidence type="ECO:0000313" key="2">
    <source>
        <dbReference type="Proteomes" id="UP000230551"/>
    </source>
</evidence>
<protein>
    <submittedName>
        <fullName evidence="1">Uncharacterized protein</fullName>
    </submittedName>
</protein>
<dbReference type="Proteomes" id="UP000230551">
    <property type="component" value="Unassembled WGS sequence"/>
</dbReference>
<gene>
    <name evidence="1" type="ORF">CQY22_013135</name>
</gene>
<keyword evidence="2" id="KW-1185">Reference proteome</keyword>
<sequence>MGRDTRALIAPQIGKDGGMDARRTAAEVIGADQIVVSVGLTKLVLTAVELQGLRVELDAAAGELGLPSTAGALEVKAALQCDG</sequence>
<organism evidence="1 2">
    <name type="scientific">Mycolicibacterium brumae</name>
    <dbReference type="NCBI Taxonomy" id="85968"/>
    <lineage>
        <taxon>Bacteria</taxon>
        <taxon>Bacillati</taxon>
        <taxon>Actinomycetota</taxon>
        <taxon>Actinomycetes</taxon>
        <taxon>Mycobacteriales</taxon>
        <taxon>Mycobacteriaceae</taxon>
        <taxon>Mycolicibacterium</taxon>
    </lineage>
</organism>
<dbReference type="STRING" id="85968.GCA_900073015_02763"/>
<dbReference type="AlphaFoldDB" id="A0A2G5P7R4"/>
<proteinExistence type="predicted"/>
<reference evidence="1 2" key="1">
    <citation type="journal article" date="2017" name="Infect. Genet. Evol.">
        <title>The new phylogeny of the genus Mycobacterium: The old and the news.</title>
        <authorList>
            <person name="Tortoli E."/>
            <person name="Fedrizzi T."/>
            <person name="Meehan C.J."/>
            <person name="Trovato A."/>
            <person name="Grottola A."/>
            <person name="Giacobazzi E."/>
            <person name="Serpini G.F."/>
            <person name="Tagliazucchi S."/>
            <person name="Fabio A."/>
            <person name="Bettua C."/>
            <person name="Bertorelli R."/>
            <person name="Frascaro F."/>
            <person name="De Sanctis V."/>
            <person name="Pecorari M."/>
            <person name="Jousson O."/>
            <person name="Segata N."/>
            <person name="Cirillo D.M."/>
        </authorList>
    </citation>
    <scope>NUCLEOTIDE SEQUENCE [LARGE SCALE GENOMIC DNA]</scope>
    <source>
        <strain evidence="1 2">CIP1034565</strain>
    </source>
</reference>
<accession>A0A2G5P7R4</accession>
<name>A0A2G5P7R4_9MYCO</name>
<dbReference type="EMBL" id="PDCN02000017">
    <property type="protein sequence ID" value="PIB74408.1"/>
    <property type="molecule type" value="Genomic_DNA"/>
</dbReference>